<evidence type="ECO:0000313" key="1">
    <source>
        <dbReference type="EMBL" id="CAC5339742.1"/>
    </source>
</evidence>
<dbReference type="AlphaFoldDB" id="A0A6J7ZF62"/>
<name>A0A6J7ZF62_PLARU</name>
<dbReference type="EMBL" id="CZCZ02000002">
    <property type="protein sequence ID" value="CAC5339742.1"/>
    <property type="molecule type" value="Genomic_DNA"/>
</dbReference>
<sequence length="106" mass="13006">METKEIKMECYSNYFEYEQETIEQVLKKAGINYRIEPFSRTVKGIKRPLNCFYLFIEKGKRNMEFNMELWFKIHAIELKIMQEYRNKFCLAHLTPFDIQELVQYSQ</sequence>
<keyword evidence="2" id="KW-1185">Reference proteome</keyword>
<evidence type="ECO:0000313" key="2">
    <source>
        <dbReference type="Proteomes" id="UP000196521"/>
    </source>
</evidence>
<proteinExistence type="predicted"/>
<reference evidence="1" key="1">
    <citation type="submission" date="2020-05" db="EMBL/GenBank/DDBJ databases">
        <authorList>
            <consortium name="Genoscope - CEA"/>
            <person name="William W."/>
        </authorList>
    </citation>
    <scope>NUCLEOTIDE SEQUENCE [LARGE SCALE GENOMIC DNA]</scope>
    <source>
        <strain evidence="1">PCC 7821</strain>
    </source>
</reference>
<organism evidence="1 2">
    <name type="scientific">Planktothrix rubescens CCAP 1459/22</name>
    <dbReference type="NCBI Taxonomy" id="329571"/>
    <lineage>
        <taxon>Bacteria</taxon>
        <taxon>Bacillati</taxon>
        <taxon>Cyanobacteriota</taxon>
        <taxon>Cyanophyceae</taxon>
        <taxon>Oscillatoriophycideae</taxon>
        <taxon>Oscillatoriales</taxon>
        <taxon>Microcoleaceae</taxon>
        <taxon>Planktothrix</taxon>
    </lineage>
</organism>
<dbReference type="Proteomes" id="UP000196521">
    <property type="component" value="Unassembled WGS sequence"/>
</dbReference>
<accession>A0A6J7ZF62</accession>
<dbReference type="RefSeq" id="WP_026798320.1">
    <property type="nucleotide sequence ID" value="NZ_CZCZ02000002.1"/>
</dbReference>
<gene>
    <name evidence="1" type="ORF">PLAN_MP30018</name>
</gene>
<comment type="caution">
    <text evidence="1">The sequence shown here is derived from an EMBL/GenBank/DDBJ whole genome shotgun (WGS) entry which is preliminary data.</text>
</comment>
<protein>
    <submittedName>
        <fullName evidence="1">Uncharacterized protein</fullName>
    </submittedName>
</protein>